<sequence>MGSPGWAADVRLRVGSASPQDFASILPERVVICTPSAQRSRSFSPRAATAGCSSVAGFAASSSVGSPVLQTPVLATAVEGRLTSPCHHYVQPAVRQVVRGRSSPCRYTIVSGERRCYSPQEQEAAVAALPR</sequence>
<evidence type="ECO:0000313" key="1">
    <source>
        <dbReference type="EMBL" id="OLQ06004.1"/>
    </source>
</evidence>
<keyword evidence="2" id="KW-1185">Reference proteome</keyword>
<accession>A0A1Q9EEY3</accession>
<organism evidence="1 2">
    <name type="scientific">Symbiodinium microadriaticum</name>
    <name type="common">Dinoflagellate</name>
    <name type="synonym">Zooxanthella microadriatica</name>
    <dbReference type="NCBI Taxonomy" id="2951"/>
    <lineage>
        <taxon>Eukaryota</taxon>
        <taxon>Sar</taxon>
        <taxon>Alveolata</taxon>
        <taxon>Dinophyceae</taxon>
        <taxon>Suessiales</taxon>
        <taxon>Symbiodiniaceae</taxon>
        <taxon>Symbiodinium</taxon>
    </lineage>
</organism>
<dbReference type="AlphaFoldDB" id="A0A1Q9EEY3"/>
<protein>
    <submittedName>
        <fullName evidence="1">Uncharacterized protein</fullName>
    </submittedName>
</protein>
<reference evidence="1 2" key="1">
    <citation type="submission" date="2016-02" db="EMBL/GenBank/DDBJ databases">
        <title>Genome analysis of coral dinoflagellate symbionts highlights evolutionary adaptations to a symbiotic lifestyle.</title>
        <authorList>
            <person name="Aranda M."/>
            <person name="Li Y."/>
            <person name="Liew Y.J."/>
            <person name="Baumgarten S."/>
            <person name="Simakov O."/>
            <person name="Wilson M."/>
            <person name="Piel J."/>
            <person name="Ashoor H."/>
            <person name="Bougouffa S."/>
            <person name="Bajic V.B."/>
            <person name="Ryu T."/>
            <person name="Ravasi T."/>
            <person name="Bayer T."/>
            <person name="Micklem G."/>
            <person name="Kim H."/>
            <person name="Bhak J."/>
            <person name="Lajeunesse T.C."/>
            <person name="Voolstra C.R."/>
        </authorList>
    </citation>
    <scope>NUCLEOTIDE SEQUENCE [LARGE SCALE GENOMIC DNA]</scope>
    <source>
        <strain evidence="1 2">CCMP2467</strain>
    </source>
</reference>
<dbReference type="EMBL" id="LSRX01000170">
    <property type="protein sequence ID" value="OLQ06004.1"/>
    <property type="molecule type" value="Genomic_DNA"/>
</dbReference>
<dbReference type="Proteomes" id="UP000186817">
    <property type="component" value="Unassembled WGS sequence"/>
</dbReference>
<gene>
    <name evidence="1" type="ORF">AK812_SmicGene10729</name>
</gene>
<comment type="caution">
    <text evidence="1">The sequence shown here is derived from an EMBL/GenBank/DDBJ whole genome shotgun (WGS) entry which is preliminary data.</text>
</comment>
<name>A0A1Q9EEY3_SYMMI</name>
<evidence type="ECO:0000313" key="2">
    <source>
        <dbReference type="Proteomes" id="UP000186817"/>
    </source>
</evidence>
<proteinExistence type="predicted"/>